<dbReference type="PROSITE" id="PS51465">
    <property type="entry name" value="KAZAL_2"/>
    <property type="match status" value="1"/>
</dbReference>
<sequence>MSLLLFLGLEILSVACRVNPKTYRQFTFAQADSCPPDSTPICASDGHTYDSECQMERTALQNNLELKKVSSGSCKEKGEFLLEPSCHRLPGAHASV</sequence>
<reference evidence="3" key="2">
    <citation type="submission" date="2025-09" db="UniProtKB">
        <authorList>
            <consortium name="Ensembl"/>
        </authorList>
    </citation>
    <scope>IDENTIFICATION</scope>
</reference>
<dbReference type="CDD" id="cd00104">
    <property type="entry name" value="KAZAL_FS"/>
    <property type="match status" value="1"/>
</dbReference>
<evidence type="ECO:0000313" key="3">
    <source>
        <dbReference type="Ensembl" id="ENSSGRP00000006808.1"/>
    </source>
</evidence>
<name>A0A672KC77_SINGR</name>
<accession>A0A672KC77</accession>
<organism evidence="3 4">
    <name type="scientific">Sinocyclocheilus grahami</name>
    <name type="common">Dianchi golden-line fish</name>
    <name type="synonym">Barbus grahami</name>
    <dbReference type="NCBI Taxonomy" id="75366"/>
    <lineage>
        <taxon>Eukaryota</taxon>
        <taxon>Metazoa</taxon>
        <taxon>Chordata</taxon>
        <taxon>Craniata</taxon>
        <taxon>Vertebrata</taxon>
        <taxon>Euteleostomi</taxon>
        <taxon>Actinopterygii</taxon>
        <taxon>Neopterygii</taxon>
        <taxon>Teleostei</taxon>
        <taxon>Ostariophysi</taxon>
        <taxon>Cypriniformes</taxon>
        <taxon>Cyprinidae</taxon>
        <taxon>Cyprininae</taxon>
        <taxon>Sinocyclocheilus</taxon>
    </lineage>
</organism>
<dbReference type="SMART" id="SM00280">
    <property type="entry name" value="KAZAL"/>
    <property type="match status" value="1"/>
</dbReference>
<dbReference type="AlphaFoldDB" id="A0A672KC77"/>
<evidence type="ECO:0000313" key="4">
    <source>
        <dbReference type="Proteomes" id="UP000472262"/>
    </source>
</evidence>
<dbReference type="Proteomes" id="UP000472262">
    <property type="component" value="Unassembled WGS sequence"/>
</dbReference>
<reference evidence="3" key="1">
    <citation type="submission" date="2025-08" db="UniProtKB">
        <authorList>
            <consortium name="Ensembl"/>
        </authorList>
    </citation>
    <scope>IDENTIFICATION</scope>
</reference>
<keyword evidence="1" id="KW-0732">Signal</keyword>
<keyword evidence="4" id="KW-1185">Reference proteome</keyword>
<evidence type="ECO:0000256" key="1">
    <source>
        <dbReference type="SAM" id="SignalP"/>
    </source>
</evidence>
<dbReference type="InterPro" id="IPR036058">
    <property type="entry name" value="Kazal_dom_sf"/>
</dbReference>
<feature type="domain" description="Kazal-like" evidence="2">
    <location>
        <begin position="10"/>
        <end position="76"/>
    </location>
</feature>
<proteinExistence type="predicted"/>
<dbReference type="Pfam" id="PF07648">
    <property type="entry name" value="Kazal_2"/>
    <property type="match status" value="1"/>
</dbReference>
<protein>
    <recommendedName>
        <fullName evidence="2">Kazal-like domain-containing protein</fullName>
    </recommendedName>
</protein>
<dbReference type="Gene3D" id="3.30.60.30">
    <property type="match status" value="1"/>
</dbReference>
<feature type="signal peptide" evidence="1">
    <location>
        <begin position="1"/>
        <end position="16"/>
    </location>
</feature>
<dbReference type="InParanoid" id="A0A672KC77"/>
<dbReference type="InterPro" id="IPR002350">
    <property type="entry name" value="Kazal_dom"/>
</dbReference>
<dbReference type="OMA" id="FAQADSC"/>
<feature type="chain" id="PRO_5046412515" description="Kazal-like domain-containing protein" evidence="1">
    <location>
        <begin position="17"/>
        <end position="96"/>
    </location>
</feature>
<dbReference type="Ensembl" id="ENSSGRT00000007427.1">
    <property type="protein sequence ID" value="ENSSGRP00000006808.1"/>
    <property type="gene ID" value="ENSSGRG00000004653.1"/>
</dbReference>
<evidence type="ECO:0000259" key="2">
    <source>
        <dbReference type="PROSITE" id="PS51465"/>
    </source>
</evidence>
<dbReference type="SUPFAM" id="SSF100895">
    <property type="entry name" value="Kazal-type serine protease inhibitors"/>
    <property type="match status" value="1"/>
</dbReference>